<dbReference type="HOGENOM" id="CLU_063599_0_0_1"/>
<reference evidence="3" key="1">
    <citation type="journal article" date="2014" name="Proc. Natl. Acad. Sci. U.S.A.">
        <title>Extensive sampling of basidiomycete genomes demonstrates inadequacy of the white-rot/brown-rot paradigm for wood decay fungi.</title>
        <authorList>
            <person name="Riley R."/>
            <person name="Salamov A.A."/>
            <person name="Brown D.W."/>
            <person name="Nagy L.G."/>
            <person name="Floudas D."/>
            <person name="Held B.W."/>
            <person name="Levasseur A."/>
            <person name="Lombard V."/>
            <person name="Morin E."/>
            <person name="Otillar R."/>
            <person name="Lindquist E.A."/>
            <person name="Sun H."/>
            <person name="LaButti K.M."/>
            <person name="Schmutz J."/>
            <person name="Jabbour D."/>
            <person name="Luo H."/>
            <person name="Baker S.E."/>
            <person name="Pisabarro A.G."/>
            <person name="Walton J.D."/>
            <person name="Blanchette R.A."/>
            <person name="Henrissat B."/>
            <person name="Martin F."/>
            <person name="Cullen D."/>
            <person name="Hibbett D.S."/>
            <person name="Grigoriev I.V."/>
        </authorList>
    </citation>
    <scope>NUCLEOTIDE SEQUENCE [LARGE SCALE GENOMIC DNA]</scope>
    <source>
        <strain evidence="3">PC15</strain>
    </source>
</reference>
<protein>
    <recommendedName>
        <fullName evidence="1">Misato Segment II tubulin-like domain-containing protein</fullName>
    </recommendedName>
</protein>
<dbReference type="PANTHER" id="PTHR13391:SF0">
    <property type="entry name" value="PROTEIN MISATO HOMOLOG 1"/>
    <property type="match status" value="1"/>
</dbReference>
<dbReference type="PANTHER" id="PTHR13391">
    <property type="entry name" value="MITOCHONDRIAL DISTRIBUTION REGULATOR MISATO"/>
    <property type="match status" value="1"/>
</dbReference>
<dbReference type="Pfam" id="PF10644">
    <property type="entry name" value="Misat_Tub_SegII"/>
    <property type="match status" value="1"/>
</dbReference>
<evidence type="ECO:0000313" key="2">
    <source>
        <dbReference type="EMBL" id="KDQ23604.1"/>
    </source>
</evidence>
<evidence type="ECO:0000259" key="1">
    <source>
        <dbReference type="Pfam" id="PF10644"/>
    </source>
</evidence>
<dbReference type="GO" id="GO:0007005">
    <property type="term" value="P:mitochondrion organization"/>
    <property type="evidence" value="ECO:0007669"/>
    <property type="project" value="InterPro"/>
</dbReference>
<dbReference type="Gene3D" id="3.40.50.1440">
    <property type="entry name" value="Tubulin/FtsZ, GTPase domain"/>
    <property type="match status" value="1"/>
</dbReference>
<sequence>MREILYIQAGSFANYTGTHFWNTQEEYFTYDDETEPLVNHDISFREGIDQRGNQTYCPRLLMFDVRGNFGSLSAAKSLYNALDGLKESLSKVSFWSDFARVSYIPRSIQKIPESPDWDHLNGNWDVGRRTFFQYNEETDLMDGAVRRSLEECDSPQGIQIIEDTLTFGSFIDSFINSFRDEFSRLPILSFPLLSQSIPTRSGTEGPAGAAGLAWH</sequence>
<dbReference type="InterPro" id="IPR019605">
    <property type="entry name" value="Misato_II_tubulin-like"/>
</dbReference>
<dbReference type="InterPro" id="IPR013838">
    <property type="entry name" value="Beta-tubulin_BS"/>
</dbReference>
<dbReference type="AlphaFoldDB" id="A0A067N6X0"/>
<proteinExistence type="predicted"/>
<dbReference type="STRING" id="1137138.A0A067N6X0"/>
<evidence type="ECO:0000313" key="3">
    <source>
        <dbReference type="Proteomes" id="UP000027073"/>
    </source>
</evidence>
<name>A0A067N6X0_PLEO1</name>
<dbReference type="PROSITE" id="PS00228">
    <property type="entry name" value="TUBULIN_B_AUTOREG"/>
    <property type="match status" value="1"/>
</dbReference>
<dbReference type="SUPFAM" id="SSF52490">
    <property type="entry name" value="Tubulin nucleotide-binding domain-like"/>
    <property type="match status" value="1"/>
</dbReference>
<dbReference type="Proteomes" id="UP000027073">
    <property type="component" value="Unassembled WGS sequence"/>
</dbReference>
<dbReference type="OrthoDB" id="271881at2759"/>
<dbReference type="InterPro" id="IPR049942">
    <property type="entry name" value="DML1/Misato"/>
</dbReference>
<dbReference type="InParanoid" id="A0A067N6X0"/>
<dbReference type="InterPro" id="IPR036525">
    <property type="entry name" value="Tubulin/FtsZ_GTPase_sf"/>
</dbReference>
<feature type="domain" description="Misato Segment II tubulin-like" evidence="1">
    <location>
        <begin position="2"/>
        <end position="97"/>
    </location>
</feature>
<gene>
    <name evidence="2" type="ORF">PLEOSDRAFT_1078988</name>
</gene>
<dbReference type="GO" id="GO:0005739">
    <property type="term" value="C:mitochondrion"/>
    <property type="evidence" value="ECO:0007669"/>
    <property type="project" value="TreeGrafter"/>
</dbReference>
<dbReference type="EMBL" id="KL198012">
    <property type="protein sequence ID" value="KDQ23604.1"/>
    <property type="molecule type" value="Genomic_DNA"/>
</dbReference>
<organism evidence="2 3">
    <name type="scientific">Pleurotus ostreatus (strain PC15)</name>
    <name type="common">Oyster mushroom</name>
    <dbReference type="NCBI Taxonomy" id="1137138"/>
    <lineage>
        <taxon>Eukaryota</taxon>
        <taxon>Fungi</taxon>
        <taxon>Dikarya</taxon>
        <taxon>Basidiomycota</taxon>
        <taxon>Agaricomycotina</taxon>
        <taxon>Agaricomycetes</taxon>
        <taxon>Agaricomycetidae</taxon>
        <taxon>Agaricales</taxon>
        <taxon>Pleurotineae</taxon>
        <taxon>Pleurotaceae</taxon>
        <taxon>Pleurotus</taxon>
    </lineage>
</organism>
<accession>A0A067N6X0</accession>
<dbReference type="VEuPathDB" id="FungiDB:PLEOSDRAFT_1078988"/>